<evidence type="ECO:0000256" key="1">
    <source>
        <dbReference type="SAM" id="SignalP"/>
    </source>
</evidence>
<protein>
    <submittedName>
        <fullName evidence="2">Chemosensory protein 4</fullName>
    </submittedName>
</protein>
<dbReference type="Pfam" id="PF03392">
    <property type="entry name" value="OS-D"/>
    <property type="match status" value="1"/>
</dbReference>
<proteinExistence type="evidence at transcript level"/>
<dbReference type="EMBL" id="KT381512">
    <property type="protein sequence ID" value="ALR72518.1"/>
    <property type="molecule type" value="mRNA"/>
</dbReference>
<reference evidence="2" key="1">
    <citation type="journal article" date="2015" name="BMC Genomics">
        <title>Candidate chemosensory genes identified in Colaphellus bowringi by antennal transcriptome analysis.</title>
        <authorList>
            <person name="Li X.M."/>
            <person name="Zhu X.Y."/>
            <person name="Wang Z.Q."/>
            <person name="Wang Y."/>
            <person name="He P."/>
            <person name="Chen G."/>
            <person name="Sun L."/>
            <person name="Deng D.G."/>
            <person name="Zhang Y.N."/>
        </authorList>
    </citation>
    <scope>NUCLEOTIDE SEQUENCE</scope>
</reference>
<sequence length="124" mass="14452">MNIPLGICFLMMVIFVRAGEKYTAKFDNIDYEEILRSERLLKNYIFCLLDKGPCSPDGLGIKNILADALETECSKCSDRQKEGSTKVIRFLIENHAGWWKELTEKYDPDGIFMQKYRDQWNSNN</sequence>
<reference evidence="2" key="2">
    <citation type="submission" date="2015-08" db="EMBL/GenBank/DDBJ databases">
        <authorList>
            <person name="Babu N.S."/>
            <person name="Beckwith C.J."/>
            <person name="Beseler K.G."/>
            <person name="Brison A."/>
            <person name="Carone J.V."/>
            <person name="Caskin T.P."/>
            <person name="Diamond M."/>
            <person name="Durham M.E."/>
            <person name="Foxe J.M."/>
            <person name="Go M."/>
            <person name="Henderson B.A."/>
            <person name="Jones I.B."/>
            <person name="McGettigan J.A."/>
            <person name="Micheletti S.J."/>
            <person name="Nasrallah M.E."/>
            <person name="Ortiz D."/>
            <person name="Piller C.R."/>
            <person name="Privatt S.R."/>
            <person name="Schneider S.L."/>
            <person name="Sharp S."/>
            <person name="Smith T.C."/>
            <person name="Stanton J.D."/>
            <person name="Ullery H.E."/>
            <person name="Wilson R.J."/>
            <person name="Serrano M.G."/>
            <person name="Buck G."/>
            <person name="Lee V."/>
            <person name="Wang Y."/>
            <person name="Carvalho R."/>
            <person name="Voegtly L."/>
            <person name="Shi R."/>
            <person name="Duckworth R."/>
            <person name="Johnson A."/>
            <person name="Loviza R."/>
            <person name="Walstead R."/>
            <person name="Shah Z."/>
            <person name="Kiflezghi M."/>
            <person name="Wade K."/>
            <person name="Ball S.L."/>
            <person name="Bradley K.W."/>
            <person name="Asai D.J."/>
            <person name="Bowman C.A."/>
            <person name="Russell D.A."/>
            <person name="Pope W.H."/>
            <person name="Jacobs-Sera D."/>
            <person name="Hendrix R.W."/>
            <person name="Hatfull G.F."/>
        </authorList>
    </citation>
    <scope>NUCLEOTIDE SEQUENCE</scope>
</reference>
<dbReference type="SUPFAM" id="SSF100910">
    <property type="entry name" value="Chemosensory protein Csp2"/>
    <property type="match status" value="1"/>
</dbReference>
<dbReference type="InterPro" id="IPR036682">
    <property type="entry name" value="OS_D_A10/PebIII_sf"/>
</dbReference>
<accession>A0A0S3J3C5</accession>
<dbReference type="Gene3D" id="1.10.2080.10">
    <property type="entry name" value="Insect odorant-binding protein A10/Ejaculatory bulb-specific protein 3"/>
    <property type="match status" value="1"/>
</dbReference>
<dbReference type="InterPro" id="IPR005055">
    <property type="entry name" value="A10/PebIII"/>
</dbReference>
<keyword evidence="1" id="KW-0732">Signal</keyword>
<name>A0A0S3J3C5_9CUCU</name>
<dbReference type="PANTHER" id="PTHR11257:SF12">
    <property type="entry name" value="EJACULATORY BULB-SPECIFIC PROTEIN 3-RELATED"/>
    <property type="match status" value="1"/>
</dbReference>
<feature type="chain" id="PRO_5006612678" evidence="1">
    <location>
        <begin position="19"/>
        <end position="124"/>
    </location>
</feature>
<evidence type="ECO:0000313" key="2">
    <source>
        <dbReference type="EMBL" id="ALR72518.1"/>
    </source>
</evidence>
<dbReference type="AlphaFoldDB" id="A0A0S3J3C5"/>
<organism evidence="2">
    <name type="scientific">Colaphellus bowringi</name>
    <dbReference type="NCBI Taxonomy" id="561076"/>
    <lineage>
        <taxon>Eukaryota</taxon>
        <taxon>Metazoa</taxon>
        <taxon>Ecdysozoa</taxon>
        <taxon>Arthropoda</taxon>
        <taxon>Hexapoda</taxon>
        <taxon>Insecta</taxon>
        <taxon>Pterygota</taxon>
        <taxon>Neoptera</taxon>
        <taxon>Endopterygota</taxon>
        <taxon>Coleoptera</taxon>
        <taxon>Polyphaga</taxon>
        <taxon>Cucujiformia</taxon>
        <taxon>Chrysomeloidea</taxon>
        <taxon>Chrysomelidae</taxon>
        <taxon>Chrysomelinae</taxon>
        <taxon>Chrysomelini</taxon>
        <taxon>Colaphellus</taxon>
    </lineage>
</organism>
<feature type="signal peptide" evidence="1">
    <location>
        <begin position="1"/>
        <end position="18"/>
    </location>
</feature>
<dbReference type="PANTHER" id="PTHR11257">
    <property type="entry name" value="CHEMOSENSORY PROTEIN-RELATED"/>
    <property type="match status" value="1"/>
</dbReference>